<dbReference type="PANTHER" id="PTHR30433">
    <property type="entry name" value="CHEMOTAXIS PROTEIN MOTA"/>
    <property type="match status" value="1"/>
</dbReference>
<keyword evidence="7 9" id="KW-1133">Transmembrane helix</keyword>
<protein>
    <submittedName>
        <fullName evidence="11">Flagellar motor protein PomA</fullName>
    </submittedName>
</protein>
<dbReference type="InterPro" id="IPR047055">
    <property type="entry name" value="MotA-like"/>
</dbReference>
<organism evidence="11 12">
    <name type="scientific">Methylophaga lonarensis MPL</name>
    <dbReference type="NCBI Taxonomy" id="1286106"/>
    <lineage>
        <taxon>Bacteria</taxon>
        <taxon>Pseudomonadati</taxon>
        <taxon>Pseudomonadota</taxon>
        <taxon>Gammaproteobacteria</taxon>
        <taxon>Thiotrichales</taxon>
        <taxon>Piscirickettsiaceae</taxon>
        <taxon>Methylophaga</taxon>
    </lineage>
</organism>
<dbReference type="GO" id="GO:0006935">
    <property type="term" value="P:chemotaxis"/>
    <property type="evidence" value="ECO:0007669"/>
    <property type="project" value="InterPro"/>
</dbReference>
<dbReference type="InterPro" id="IPR000540">
    <property type="entry name" value="Flag_MotA_CS"/>
</dbReference>
<dbReference type="AlphaFoldDB" id="M7P1U7"/>
<keyword evidence="11" id="KW-0969">Cilium</keyword>
<dbReference type="GO" id="GO:0005886">
    <property type="term" value="C:plasma membrane"/>
    <property type="evidence" value="ECO:0007669"/>
    <property type="project" value="UniProtKB-SubCell"/>
</dbReference>
<evidence type="ECO:0000256" key="2">
    <source>
        <dbReference type="ARBA" id="ARBA00008038"/>
    </source>
</evidence>
<gene>
    <name evidence="11" type="ORF">MPL1_04892</name>
</gene>
<keyword evidence="11" id="KW-0282">Flagellum</keyword>
<keyword evidence="6" id="KW-0283">Flagellar rotation</keyword>
<keyword evidence="8 9" id="KW-0472">Membrane</keyword>
<dbReference type="PROSITE" id="PS01307">
    <property type="entry name" value="MOTA"/>
    <property type="match status" value="1"/>
</dbReference>
<name>M7P1U7_9GAMM</name>
<keyword evidence="4" id="KW-1003">Cell membrane</keyword>
<evidence type="ECO:0000256" key="8">
    <source>
        <dbReference type="ARBA" id="ARBA00023136"/>
    </source>
</evidence>
<proteinExistence type="inferred from homology"/>
<evidence type="ECO:0000256" key="5">
    <source>
        <dbReference type="ARBA" id="ARBA00022692"/>
    </source>
</evidence>
<keyword evidence="12" id="KW-1185">Reference proteome</keyword>
<comment type="similarity">
    <text evidence="2">Belongs to the MotA family.</text>
</comment>
<dbReference type="PANTHER" id="PTHR30433:SF2">
    <property type="entry name" value="MOTILITY PROTEIN A"/>
    <property type="match status" value="1"/>
</dbReference>
<dbReference type="eggNOG" id="COG1291">
    <property type="taxonomic scope" value="Bacteria"/>
</dbReference>
<evidence type="ECO:0000256" key="7">
    <source>
        <dbReference type="ARBA" id="ARBA00022989"/>
    </source>
</evidence>
<keyword evidence="5 9" id="KW-0812">Transmembrane</keyword>
<comment type="caution">
    <text evidence="11">The sequence shown here is derived from an EMBL/GenBank/DDBJ whole genome shotgun (WGS) entry which is preliminary data.</text>
</comment>
<evidence type="ECO:0000256" key="1">
    <source>
        <dbReference type="ARBA" id="ARBA00004651"/>
    </source>
</evidence>
<comment type="subcellular location">
    <subcellularLocation>
        <location evidence="1">Cell membrane</location>
        <topology evidence="1">Multi-pass membrane protein</topology>
    </subcellularLocation>
</comment>
<feature type="domain" description="MotA/TolQ/ExbB proton channel" evidence="10">
    <location>
        <begin position="98"/>
        <end position="214"/>
    </location>
</feature>
<keyword evidence="11" id="KW-0966">Cell projection</keyword>
<evidence type="ECO:0000313" key="11">
    <source>
        <dbReference type="EMBL" id="EMR13466.1"/>
    </source>
</evidence>
<evidence type="ECO:0000259" key="10">
    <source>
        <dbReference type="Pfam" id="PF01618"/>
    </source>
</evidence>
<evidence type="ECO:0000256" key="6">
    <source>
        <dbReference type="ARBA" id="ARBA00022779"/>
    </source>
</evidence>
<dbReference type="STRING" id="1286106.MPL1_04892"/>
<feature type="transmembrane region" description="Helical" evidence="9">
    <location>
        <begin position="35"/>
        <end position="52"/>
    </location>
</feature>
<dbReference type="RefSeq" id="WP_009725990.1">
    <property type="nucleotide sequence ID" value="NZ_APHR01000022.1"/>
</dbReference>
<dbReference type="EMBL" id="APHR01000022">
    <property type="protein sequence ID" value="EMR13466.1"/>
    <property type="molecule type" value="Genomic_DNA"/>
</dbReference>
<dbReference type="Pfam" id="PF01618">
    <property type="entry name" value="MotA_ExbB"/>
    <property type="match status" value="1"/>
</dbReference>
<accession>M7P1U7</accession>
<sequence length="257" mass="27608">MDLATLIGLLIAWGLIVGTIALGAAAGTFLNPPSFAIVVGGTFAVVMMRFTLKQFIGSLKTAIKAFMYKSDTPEELIARVVELAGIARKEGLLALERQEISNPVLALGVRMMVDGHEPAVVRKALITEMNETVNRHSRGQEVFRQMGDAAPAMGMIGTLIGLVQMLSNMSDPKSIGPAMAIALLTTLYGAMIANMFALPIADKLALRSNEELMNKNIIIESVMGIMEGQNPKVLEELLKNFLPASRRDAEATPAEQA</sequence>
<dbReference type="GO" id="GO:0071978">
    <property type="term" value="P:bacterial-type flagellum-dependent swarming motility"/>
    <property type="evidence" value="ECO:0007669"/>
    <property type="project" value="InterPro"/>
</dbReference>
<dbReference type="NCBIfam" id="NF006527">
    <property type="entry name" value="PRK08990.1"/>
    <property type="match status" value="1"/>
</dbReference>
<dbReference type="PATRIC" id="fig|1286106.3.peg.984"/>
<reference evidence="11 12" key="1">
    <citation type="journal article" date="2013" name="Genome Announc.">
        <title>Draft Genome Sequence of Methylophaga lonarensis MPLT, a Haloalkaliphilic (Non-Methane-Utilizing) Methylotroph.</title>
        <authorList>
            <person name="Shetty S.A."/>
            <person name="Marathe N.P."/>
            <person name="Munot H."/>
            <person name="Antony C.P."/>
            <person name="Dhotre D.P."/>
            <person name="Murrell J.C."/>
            <person name="Shouche Y.S."/>
        </authorList>
    </citation>
    <scope>NUCLEOTIDE SEQUENCE [LARGE SCALE GENOMIC DNA]</scope>
    <source>
        <strain evidence="11 12">MPL</strain>
    </source>
</reference>
<dbReference type="OrthoDB" id="9806929at2"/>
<feature type="transmembrane region" description="Helical" evidence="9">
    <location>
        <begin position="178"/>
        <end position="198"/>
    </location>
</feature>
<evidence type="ECO:0000256" key="4">
    <source>
        <dbReference type="ARBA" id="ARBA00022475"/>
    </source>
</evidence>
<evidence type="ECO:0000256" key="9">
    <source>
        <dbReference type="SAM" id="Phobius"/>
    </source>
</evidence>
<feature type="transmembrane region" description="Helical" evidence="9">
    <location>
        <begin position="146"/>
        <end position="166"/>
    </location>
</feature>
<keyword evidence="3" id="KW-0813">Transport</keyword>
<dbReference type="InterPro" id="IPR002898">
    <property type="entry name" value="MotA_ExbB_proton_chnl"/>
</dbReference>
<evidence type="ECO:0000313" key="12">
    <source>
        <dbReference type="Proteomes" id="UP000012019"/>
    </source>
</evidence>
<dbReference type="Proteomes" id="UP000012019">
    <property type="component" value="Unassembled WGS sequence"/>
</dbReference>
<evidence type="ECO:0000256" key="3">
    <source>
        <dbReference type="ARBA" id="ARBA00022448"/>
    </source>
</evidence>